<dbReference type="PANTHER" id="PTHR43775:SF29">
    <property type="entry name" value="ASPERFURANONE POLYKETIDE SYNTHASE AFOG-RELATED"/>
    <property type="match status" value="1"/>
</dbReference>
<dbReference type="GO" id="GO:0004312">
    <property type="term" value="F:fatty acid synthase activity"/>
    <property type="evidence" value="ECO:0007669"/>
    <property type="project" value="TreeGrafter"/>
</dbReference>
<dbReference type="InterPro" id="IPR014031">
    <property type="entry name" value="Ketoacyl_synth_C"/>
</dbReference>
<dbReference type="EMBL" id="QJNU01000972">
    <property type="protein sequence ID" value="RYO81821.1"/>
    <property type="molecule type" value="Genomic_DNA"/>
</dbReference>
<evidence type="ECO:0000256" key="2">
    <source>
        <dbReference type="ARBA" id="ARBA00022553"/>
    </source>
</evidence>
<proteinExistence type="inferred from homology"/>
<dbReference type="OrthoDB" id="329835at2759"/>
<dbReference type="PANTHER" id="PTHR43775">
    <property type="entry name" value="FATTY ACID SYNTHASE"/>
    <property type="match status" value="1"/>
</dbReference>
<dbReference type="InterPro" id="IPR014030">
    <property type="entry name" value="Ketoacyl_synth_N"/>
</dbReference>
<dbReference type="InterPro" id="IPR020841">
    <property type="entry name" value="PKS_Beta-ketoAc_synthase_dom"/>
</dbReference>
<dbReference type="Proteomes" id="UP000293360">
    <property type="component" value="Unassembled WGS sequence"/>
</dbReference>
<dbReference type="STRING" id="155417.A0A4Q4SWC1"/>
<comment type="caution">
    <text evidence="5">The sequence shown here is derived from an EMBL/GenBank/DDBJ whole genome shotgun (WGS) entry which is preliminary data.</text>
</comment>
<keyword evidence="1" id="KW-0596">Phosphopantetheine</keyword>
<evidence type="ECO:0000259" key="4">
    <source>
        <dbReference type="PROSITE" id="PS52004"/>
    </source>
</evidence>
<name>A0A4Q4SWC1_9PEZI</name>
<dbReference type="CDD" id="cd00833">
    <property type="entry name" value="PKS"/>
    <property type="match status" value="1"/>
</dbReference>
<dbReference type="PROSITE" id="PS52004">
    <property type="entry name" value="KS3_2"/>
    <property type="match status" value="1"/>
</dbReference>
<dbReference type="GO" id="GO:0044550">
    <property type="term" value="P:secondary metabolite biosynthetic process"/>
    <property type="evidence" value="ECO:0007669"/>
    <property type="project" value="TreeGrafter"/>
</dbReference>
<dbReference type="SMART" id="SM00825">
    <property type="entry name" value="PKS_KS"/>
    <property type="match status" value="1"/>
</dbReference>
<comment type="similarity">
    <text evidence="3">Belongs to the thiolase-like superfamily. Beta-ketoacyl-ACP synthases family.</text>
</comment>
<dbReference type="Pfam" id="PF02801">
    <property type="entry name" value="Ketoacyl-synt_C"/>
    <property type="match status" value="1"/>
</dbReference>
<dbReference type="AlphaFoldDB" id="A0A4Q4SWC1"/>
<dbReference type="Gene3D" id="3.40.47.10">
    <property type="match status" value="2"/>
</dbReference>
<keyword evidence="2" id="KW-0597">Phosphoprotein</keyword>
<protein>
    <recommendedName>
        <fullName evidence="4">Ketosynthase family 3 (KS3) domain-containing protein</fullName>
    </recommendedName>
</protein>
<organism evidence="5 6">
    <name type="scientific">Monosporascus ibericus</name>
    <dbReference type="NCBI Taxonomy" id="155417"/>
    <lineage>
        <taxon>Eukaryota</taxon>
        <taxon>Fungi</taxon>
        <taxon>Dikarya</taxon>
        <taxon>Ascomycota</taxon>
        <taxon>Pezizomycotina</taxon>
        <taxon>Sordariomycetes</taxon>
        <taxon>Xylariomycetidae</taxon>
        <taxon>Xylariales</taxon>
        <taxon>Xylariales incertae sedis</taxon>
        <taxon>Monosporascus</taxon>
    </lineage>
</organism>
<evidence type="ECO:0000313" key="6">
    <source>
        <dbReference type="Proteomes" id="UP000293360"/>
    </source>
</evidence>
<dbReference type="InterPro" id="IPR050091">
    <property type="entry name" value="PKS_NRPS_Biosynth_Enz"/>
</dbReference>
<dbReference type="InterPro" id="IPR016039">
    <property type="entry name" value="Thiolase-like"/>
</dbReference>
<dbReference type="SUPFAM" id="SSF53901">
    <property type="entry name" value="Thiolase-like"/>
    <property type="match status" value="1"/>
</dbReference>
<reference evidence="5 6" key="1">
    <citation type="submission" date="2018-06" db="EMBL/GenBank/DDBJ databases">
        <title>Complete Genomes of Monosporascus.</title>
        <authorList>
            <person name="Robinson A.J."/>
            <person name="Natvig D.O."/>
        </authorList>
    </citation>
    <scope>NUCLEOTIDE SEQUENCE [LARGE SCALE GENOMIC DNA]</scope>
    <source>
        <strain evidence="5 6">CBS 110550</strain>
    </source>
</reference>
<evidence type="ECO:0000256" key="1">
    <source>
        <dbReference type="ARBA" id="ARBA00022450"/>
    </source>
</evidence>
<feature type="domain" description="Ketosynthase family 3 (KS3)" evidence="4">
    <location>
        <begin position="14"/>
        <end position="387"/>
    </location>
</feature>
<sequence>MDPHPRTSSQVEGPMPLAIVGVAFEFPQEATSMERFWQMVQDGRTASTEFPSSRLNIDAFYHPDQERPSSIPVRCGNFVKENIGAFDAPFFSIAPEEAACMDPQHRRMLETAYHALEDAGIPIAKCAGSDAVVYTGCFTNDYLSVLQQDYEAEQRHAAMGIAPSMLANRIRAQGWDYLNVGGANLVYHPNFMKMMSDFNFLSPDGRSWSFDQRANGYARGEGMAVIVVKRLADALRDGDTIRAVIRNTGSNQDGRTPGITQPSQEAQISLIKDAYKQANIDMGPTRFFEAHGTGTPVGDPIEANAIGKAFSDHRSAADPLYIGAVKANIGHLEGCSGLAGVIKALLVLEKGLIPPIAGFTSLNHVIDAQALHLCVGAPLSNRHAATN</sequence>
<dbReference type="GO" id="GO:0006633">
    <property type="term" value="P:fatty acid biosynthetic process"/>
    <property type="evidence" value="ECO:0007669"/>
    <property type="project" value="TreeGrafter"/>
</dbReference>
<accession>A0A4Q4SWC1</accession>
<dbReference type="Pfam" id="PF00109">
    <property type="entry name" value="ketoacyl-synt"/>
    <property type="match status" value="1"/>
</dbReference>
<evidence type="ECO:0000313" key="5">
    <source>
        <dbReference type="EMBL" id="RYO81821.1"/>
    </source>
</evidence>
<keyword evidence="3" id="KW-0808">Transferase</keyword>
<keyword evidence="6" id="KW-1185">Reference proteome</keyword>
<gene>
    <name evidence="5" type="ORF">DL764_009709</name>
</gene>
<evidence type="ECO:0000256" key="3">
    <source>
        <dbReference type="RuleBase" id="RU003694"/>
    </source>
</evidence>